<dbReference type="PANTHER" id="PTHR33470">
    <property type="entry name" value="OS01G0164075 PROTEIN"/>
    <property type="match status" value="1"/>
</dbReference>
<evidence type="ECO:0008006" key="6">
    <source>
        <dbReference type="Google" id="ProtNLM"/>
    </source>
</evidence>
<name>A0ABQ8H4B3_9ROSI</name>
<sequence>MALTSFFFFTISLLFFSLLLLVSATASDYGYTTKSYVDNSKSEDDGYGSKPDVYKPKPENHRHDYNTNPKKSEDKSKQEDDSYKPKPEDHGYIPNPTVYKPTKPEEKEKSLPVRIEGLVLCKSGLKNYPIQGAVAKITCSAVDDEHGYKTTPCSMYSTATDAKGYFVADLSQLILANGSKKKLTECRAYLDNSPLHDCNIPADVNKGITGALLSSFRFLNKKKIKLYWVGPFFFTPAHKSIPGGY</sequence>
<feature type="compositionally biased region" description="Basic and acidic residues" evidence="2">
    <location>
        <begin position="52"/>
        <end position="91"/>
    </location>
</feature>
<dbReference type="EMBL" id="JAFEMO010000014">
    <property type="protein sequence ID" value="KAH7548145.1"/>
    <property type="molecule type" value="Genomic_DNA"/>
</dbReference>
<dbReference type="Proteomes" id="UP000827721">
    <property type="component" value="Unassembled WGS sequence"/>
</dbReference>
<feature type="region of interest" description="Disordered" evidence="2">
    <location>
        <begin position="40"/>
        <end position="107"/>
    </location>
</feature>
<feature type="chain" id="PRO_5046064637" description="Pollen Ole e 1 allergen and extensin family protein" evidence="3">
    <location>
        <begin position="27"/>
        <end position="245"/>
    </location>
</feature>
<evidence type="ECO:0000256" key="2">
    <source>
        <dbReference type="SAM" id="MobiDB-lite"/>
    </source>
</evidence>
<gene>
    <name evidence="4" type="ORF">JRO89_XS14G0073400</name>
</gene>
<organism evidence="4 5">
    <name type="scientific">Xanthoceras sorbifolium</name>
    <dbReference type="NCBI Taxonomy" id="99658"/>
    <lineage>
        <taxon>Eukaryota</taxon>
        <taxon>Viridiplantae</taxon>
        <taxon>Streptophyta</taxon>
        <taxon>Embryophyta</taxon>
        <taxon>Tracheophyta</taxon>
        <taxon>Spermatophyta</taxon>
        <taxon>Magnoliopsida</taxon>
        <taxon>eudicotyledons</taxon>
        <taxon>Gunneridae</taxon>
        <taxon>Pentapetalae</taxon>
        <taxon>rosids</taxon>
        <taxon>malvids</taxon>
        <taxon>Sapindales</taxon>
        <taxon>Sapindaceae</taxon>
        <taxon>Xanthoceroideae</taxon>
        <taxon>Xanthoceras</taxon>
    </lineage>
</organism>
<dbReference type="PANTHER" id="PTHR33470:SF40">
    <property type="entry name" value="PROTEIN SEED AND ROOT HAIR PROTECTIVE PROTEIN"/>
    <property type="match status" value="1"/>
</dbReference>
<evidence type="ECO:0000256" key="3">
    <source>
        <dbReference type="SAM" id="SignalP"/>
    </source>
</evidence>
<dbReference type="Pfam" id="PF01190">
    <property type="entry name" value="Pollen_Ole_e_1"/>
    <property type="match status" value="1"/>
</dbReference>
<keyword evidence="5" id="KW-1185">Reference proteome</keyword>
<evidence type="ECO:0000313" key="5">
    <source>
        <dbReference type="Proteomes" id="UP000827721"/>
    </source>
</evidence>
<keyword evidence="1 3" id="KW-0732">Signal</keyword>
<reference evidence="4 5" key="1">
    <citation type="submission" date="2021-02" db="EMBL/GenBank/DDBJ databases">
        <title>Plant Genome Project.</title>
        <authorList>
            <person name="Zhang R.-G."/>
        </authorList>
    </citation>
    <scope>NUCLEOTIDE SEQUENCE [LARGE SCALE GENOMIC DNA]</scope>
    <source>
        <tissue evidence="4">Leaves</tissue>
    </source>
</reference>
<accession>A0ABQ8H4B3</accession>
<comment type="caution">
    <text evidence="4">The sequence shown here is derived from an EMBL/GenBank/DDBJ whole genome shotgun (WGS) entry which is preliminary data.</text>
</comment>
<feature type="signal peptide" evidence="3">
    <location>
        <begin position="1"/>
        <end position="26"/>
    </location>
</feature>
<evidence type="ECO:0000313" key="4">
    <source>
        <dbReference type="EMBL" id="KAH7548145.1"/>
    </source>
</evidence>
<evidence type="ECO:0000256" key="1">
    <source>
        <dbReference type="ARBA" id="ARBA00022729"/>
    </source>
</evidence>
<protein>
    <recommendedName>
        <fullName evidence="6">Pollen Ole e 1 allergen and extensin family protein</fullName>
    </recommendedName>
</protein>
<proteinExistence type="predicted"/>